<reference evidence="3" key="1">
    <citation type="submission" date="2020-06" db="EMBL/GenBank/DDBJ databases">
        <authorList>
            <consortium name="Plant Systems Biology data submission"/>
        </authorList>
    </citation>
    <scope>NUCLEOTIDE SEQUENCE</scope>
    <source>
        <strain evidence="3">D6</strain>
    </source>
</reference>
<dbReference type="Proteomes" id="UP001153069">
    <property type="component" value="Unassembled WGS sequence"/>
</dbReference>
<sequence length="328" mass="36471">MLFKKLTQDRNSKAVQKVNDGDERKLRRSDTLDTLDAALSFSDRSTPDVVDDVESDDGGSVAFTDKPDVYGQLHPVETPQLIAGKIVAFDAAVNNLPRKRRAALSQAVEECPELLTEKFKLQFLRCDCFNVQLAAKRYGKYWERRLEVFGPDKAFLPLTPEGALKDDAVALSVGLLTLTGTKDSSGRNIMVADPTKQQFDKYSTQSMIRTVWYMVHLALEDEETQKQGLVYIVDLSKASLSLLDKELVRVAALSVTGCIPVRLSGIHGLYPPAVFWVIYPVVKVLLGERLRKRAKFHSGSKKKVLAELAKYGLDSTKLPKLIGGELEV</sequence>
<keyword evidence="4" id="KW-1185">Reference proteome</keyword>
<organism evidence="3 4">
    <name type="scientific">Seminavis robusta</name>
    <dbReference type="NCBI Taxonomy" id="568900"/>
    <lineage>
        <taxon>Eukaryota</taxon>
        <taxon>Sar</taxon>
        <taxon>Stramenopiles</taxon>
        <taxon>Ochrophyta</taxon>
        <taxon>Bacillariophyta</taxon>
        <taxon>Bacillariophyceae</taxon>
        <taxon>Bacillariophycidae</taxon>
        <taxon>Naviculales</taxon>
        <taxon>Naviculaceae</taxon>
        <taxon>Seminavis</taxon>
    </lineage>
</organism>
<dbReference type="SMART" id="SM00516">
    <property type="entry name" value="SEC14"/>
    <property type="match status" value="1"/>
</dbReference>
<dbReference type="PANTHER" id="PTHR10174:SF208">
    <property type="entry name" value="CRAL-TRIO DOMAIN-CONTAINING PROTEIN DDB_G0278031"/>
    <property type="match status" value="1"/>
</dbReference>
<dbReference type="PROSITE" id="PS50191">
    <property type="entry name" value="CRAL_TRIO"/>
    <property type="match status" value="1"/>
</dbReference>
<accession>A0A9N8E0T2</accession>
<feature type="domain" description="CRAL-TRIO" evidence="2">
    <location>
        <begin position="166"/>
        <end position="328"/>
    </location>
</feature>
<dbReference type="PANTHER" id="PTHR10174">
    <property type="entry name" value="ALPHA-TOCOPHEROL TRANSFER PROTEIN-RELATED"/>
    <property type="match status" value="1"/>
</dbReference>
<dbReference type="Pfam" id="PF00650">
    <property type="entry name" value="CRAL_TRIO"/>
    <property type="match status" value="1"/>
</dbReference>
<evidence type="ECO:0000256" key="1">
    <source>
        <dbReference type="SAM" id="MobiDB-lite"/>
    </source>
</evidence>
<proteinExistence type="predicted"/>
<dbReference type="PRINTS" id="PR00180">
    <property type="entry name" value="CRETINALDHBP"/>
</dbReference>
<feature type="region of interest" description="Disordered" evidence="1">
    <location>
        <begin position="1"/>
        <end position="25"/>
    </location>
</feature>
<dbReference type="SUPFAM" id="SSF52087">
    <property type="entry name" value="CRAL/TRIO domain"/>
    <property type="match status" value="1"/>
</dbReference>
<evidence type="ECO:0000313" key="3">
    <source>
        <dbReference type="EMBL" id="CAB9512436.1"/>
    </source>
</evidence>
<comment type="caution">
    <text evidence="3">The sequence shown here is derived from an EMBL/GenBank/DDBJ whole genome shotgun (WGS) entry which is preliminary data.</text>
</comment>
<dbReference type="InterPro" id="IPR001251">
    <property type="entry name" value="CRAL-TRIO_dom"/>
</dbReference>
<dbReference type="OrthoDB" id="42195at2759"/>
<feature type="compositionally biased region" description="Basic and acidic residues" evidence="1">
    <location>
        <begin position="1"/>
        <end position="12"/>
    </location>
</feature>
<name>A0A9N8E0T2_9STRA</name>
<gene>
    <name evidence="3" type="ORF">SEMRO_536_G162190.1</name>
</gene>
<evidence type="ECO:0000259" key="2">
    <source>
        <dbReference type="PROSITE" id="PS50191"/>
    </source>
</evidence>
<dbReference type="GO" id="GO:0016020">
    <property type="term" value="C:membrane"/>
    <property type="evidence" value="ECO:0007669"/>
    <property type="project" value="TreeGrafter"/>
</dbReference>
<dbReference type="EMBL" id="CAICTM010000535">
    <property type="protein sequence ID" value="CAB9512436.1"/>
    <property type="molecule type" value="Genomic_DNA"/>
</dbReference>
<dbReference type="GO" id="GO:1902936">
    <property type="term" value="F:phosphatidylinositol bisphosphate binding"/>
    <property type="evidence" value="ECO:0007669"/>
    <property type="project" value="TreeGrafter"/>
</dbReference>
<dbReference type="InterPro" id="IPR036865">
    <property type="entry name" value="CRAL-TRIO_dom_sf"/>
</dbReference>
<dbReference type="Gene3D" id="3.40.525.10">
    <property type="entry name" value="CRAL-TRIO lipid binding domain"/>
    <property type="match status" value="1"/>
</dbReference>
<dbReference type="AlphaFoldDB" id="A0A9N8E0T2"/>
<dbReference type="CDD" id="cd00170">
    <property type="entry name" value="SEC14"/>
    <property type="match status" value="1"/>
</dbReference>
<protein>
    <submittedName>
        <fullName evidence="3">Tocopherol transfer protein</fullName>
    </submittedName>
</protein>
<evidence type="ECO:0000313" key="4">
    <source>
        <dbReference type="Proteomes" id="UP001153069"/>
    </source>
</evidence>